<name>A0A9P5PHN2_9AGAR</name>
<accession>A0A9P5PHN2</accession>
<comment type="caution">
    <text evidence="3">The sequence shown here is derived from an EMBL/GenBank/DDBJ whole genome shotgun (WGS) entry which is preliminary data.</text>
</comment>
<dbReference type="AlphaFoldDB" id="A0A9P5PHN2"/>
<dbReference type="SUPFAM" id="SSF52540">
    <property type="entry name" value="P-loop containing nucleoside triphosphate hydrolases"/>
    <property type="match status" value="1"/>
</dbReference>
<sequence length="294" mass="32865">MTKLIRLAGKTDFVFSEIQLTLCDSMFPNASELTVNNSQYIIKNYHSWNTKDVPDVRTWLEAPDPSTNFVAACDKKTAGTGDWILSHSEYVQWRQSRAGILWIQGKVGSGKTILSTTIIKDLQADPALGCYYYYFDNCDNSKTKTTARGLLQSLLLQMATSSRSVHPALHAHFTKCKRGQLEPTTEDLGTTLAAVVKDLNSAFLVLDAMDECIEVNNVFKHLAHIKDNLCIAVTSQSLAETSYDVSGNIHLDDAQYAFQQDVHKYLQDQFGQHKIKQELFTEIVDCLTQGAQGQ</sequence>
<dbReference type="EMBL" id="JADNRY010000144">
    <property type="protein sequence ID" value="KAF9063553.1"/>
    <property type="molecule type" value="Genomic_DNA"/>
</dbReference>
<dbReference type="PANTHER" id="PTHR10039:SF16">
    <property type="entry name" value="GPI INOSITOL-DEACYLASE"/>
    <property type="match status" value="1"/>
</dbReference>
<proteinExistence type="predicted"/>
<dbReference type="Proteomes" id="UP000772434">
    <property type="component" value="Unassembled WGS sequence"/>
</dbReference>
<gene>
    <name evidence="3" type="ORF">BDP27DRAFT_1367948</name>
</gene>
<evidence type="ECO:0000259" key="2">
    <source>
        <dbReference type="Pfam" id="PF24883"/>
    </source>
</evidence>
<feature type="domain" description="Nephrocystin 3-like N-terminal" evidence="2">
    <location>
        <begin position="79"/>
        <end position="235"/>
    </location>
</feature>
<organism evidence="3 4">
    <name type="scientific">Rhodocollybia butyracea</name>
    <dbReference type="NCBI Taxonomy" id="206335"/>
    <lineage>
        <taxon>Eukaryota</taxon>
        <taxon>Fungi</taxon>
        <taxon>Dikarya</taxon>
        <taxon>Basidiomycota</taxon>
        <taxon>Agaricomycotina</taxon>
        <taxon>Agaricomycetes</taxon>
        <taxon>Agaricomycetidae</taxon>
        <taxon>Agaricales</taxon>
        <taxon>Marasmiineae</taxon>
        <taxon>Omphalotaceae</taxon>
        <taxon>Rhodocollybia</taxon>
    </lineage>
</organism>
<dbReference type="OrthoDB" id="7464126at2759"/>
<reference evidence="3" key="1">
    <citation type="submission" date="2020-11" db="EMBL/GenBank/DDBJ databases">
        <authorList>
            <consortium name="DOE Joint Genome Institute"/>
            <person name="Ahrendt S."/>
            <person name="Riley R."/>
            <person name="Andreopoulos W."/>
            <person name="Labutti K."/>
            <person name="Pangilinan J."/>
            <person name="Ruiz-Duenas F.J."/>
            <person name="Barrasa J.M."/>
            <person name="Sanchez-Garcia M."/>
            <person name="Camarero S."/>
            <person name="Miyauchi S."/>
            <person name="Serrano A."/>
            <person name="Linde D."/>
            <person name="Babiker R."/>
            <person name="Drula E."/>
            <person name="Ayuso-Fernandez I."/>
            <person name="Pacheco R."/>
            <person name="Padilla G."/>
            <person name="Ferreira P."/>
            <person name="Barriuso J."/>
            <person name="Kellner H."/>
            <person name="Castanera R."/>
            <person name="Alfaro M."/>
            <person name="Ramirez L."/>
            <person name="Pisabarro A.G."/>
            <person name="Kuo A."/>
            <person name="Tritt A."/>
            <person name="Lipzen A."/>
            <person name="He G."/>
            <person name="Yan M."/>
            <person name="Ng V."/>
            <person name="Cullen D."/>
            <person name="Martin F."/>
            <person name="Rosso M.-N."/>
            <person name="Henrissat B."/>
            <person name="Hibbett D."/>
            <person name="Martinez A.T."/>
            <person name="Grigoriev I.V."/>
        </authorList>
    </citation>
    <scope>NUCLEOTIDE SEQUENCE</scope>
    <source>
        <strain evidence="3">AH 40177</strain>
    </source>
</reference>
<dbReference type="InterPro" id="IPR056884">
    <property type="entry name" value="NPHP3-like_N"/>
</dbReference>
<evidence type="ECO:0000313" key="4">
    <source>
        <dbReference type="Proteomes" id="UP000772434"/>
    </source>
</evidence>
<protein>
    <recommendedName>
        <fullName evidence="2">Nephrocystin 3-like N-terminal domain-containing protein</fullName>
    </recommendedName>
</protein>
<keyword evidence="1" id="KW-0677">Repeat</keyword>
<keyword evidence="4" id="KW-1185">Reference proteome</keyword>
<dbReference type="Gene3D" id="3.40.50.300">
    <property type="entry name" value="P-loop containing nucleotide triphosphate hydrolases"/>
    <property type="match status" value="1"/>
</dbReference>
<dbReference type="Pfam" id="PF24883">
    <property type="entry name" value="NPHP3_N"/>
    <property type="match status" value="1"/>
</dbReference>
<evidence type="ECO:0000313" key="3">
    <source>
        <dbReference type="EMBL" id="KAF9063553.1"/>
    </source>
</evidence>
<dbReference type="PANTHER" id="PTHR10039">
    <property type="entry name" value="AMELOGENIN"/>
    <property type="match status" value="1"/>
</dbReference>
<dbReference type="InterPro" id="IPR027417">
    <property type="entry name" value="P-loop_NTPase"/>
</dbReference>
<evidence type="ECO:0000256" key="1">
    <source>
        <dbReference type="ARBA" id="ARBA00022737"/>
    </source>
</evidence>